<keyword evidence="2" id="KW-0564">Palmitate</keyword>
<protein>
    <submittedName>
        <fullName evidence="3">Efflux transporter, outer membrane factor (OMF) lipoprotein, NodT family</fullName>
    </submittedName>
</protein>
<keyword evidence="2" id="KW-0812">Transmembrane</keyword>
<evidence type="ECO:0000256" key="2">
    <source>
        <dbReference type="RuleBase" id="RU362097"/>
    </source>
</evidence>
<evidence type="ECO:0000313" key="3">
    <source>
        <dbReference type="EMBL" id="SDN61659.1"/>
    </source>
</evidence>
<dbReference type="Pfam" id="PF02321">
    <property type="entry name" value="OEP"/>
    <property type="match status" value="2"/>
</dbReference>
<dbReference type="GO" id="GO:0015562">
    <property type="term" value="F:efflux transmembrane transporter activity"/>
    <property type="evidence" value="ECO:0007669"/>
    <property type="project" value="InterPro"/>
</dbReference>
<dbReference type="Gene3D" id="1.20.1600.10">
    <property type="entry name" value="Outer membrane efflux proteins (OEP)"/>
    <property type="match status" value="1"/>
</dbReference>
<organism evidence="3 4">
    <name type="scientific">Pedobacter steynii</name>
    <dbReference type="NCBI Taxonomy" id="430522"/>
    <lineage>
        <taxon>Bacteria</taxon>
        <taxon>Pseudomonadati</taxon>
        <taxon>Bacteroidota</taxon>
        <taxon>Sphingobacteriia</taxon>
        <taxon>Sphingobacteriales</taxon>
        <taxon>Sphingobacteriaceae</taxon>
        <taxon>Pedobacter</taxon>
    </lineage>
</organism>
<evidence type="ECO:0000256" key="1">
    <source>
        <dbReference type="ARBA" id="ARBA00007613"/>
    </source>
</evidence>
<keyword evidence="2 3" id="KW-0449">Lipoprotein</keyword>
<dbReference type="NCBIfam" id="TIGR01845">
    <property type="entry name" value="outer_NodT"/>
    <property type="match status" value="1"/>
</dbReference>
<name>A0A1H0CUS8_9SPHI</name>
<dbReference type="EMBL" id="FNGY01000008">
    <property type="protein sequence ID" value="SDN61659.1"/>
    <property type="molecule type" value="Genomic_DNA"/>
</dbReference>
<accession>A0A1H0CUS8</accession>
<dbReference type="SUPFAM" id="SSF56954">
    <property type="entry name" value="Outer membrane efflux proteins (OEP)"/>
    <property type="match status" value="1"/>
</dbReference>
<dbReference type="PANTHER" id="PTHR30203:SF33">
    <property type="entry name" value="BLR4455 PROTEIN"/>
    <property type="match status" value="1"/>
</dbReference>
<dbReference type="GO" id="GO:0005886">
    <property type="term" value="C:plasma membrane"/>
    <property type="evidence" value="ECO:0007669"/>
    <property type="project" value="UniProtKB-SubCell"/>
</dbReference>
<keyword evidence="4" id="KW-1185">Reference proteome</keyword>
<dbReference type="Proteomes" id="UP000183200">
    <property type="component" value="Unassembled WGS sequence"/>
</dbReference>
<dbReference type="STRING" id="430522.BFS30_23045"/>
<reference evidence="4" key="1">
    <citation type="submission" date="2016-10" db="EMBL/GenBank/DDBJ databases">
        <authorList>
            <person name="Varghese N."/>
            <person name="Submissions S."/>
        </authorList>
    </citation>
    <scope>NUCLEOTIDE SEQUENCE [LARGE SCALE GENOMIC DNA]</scope>
    <source>
        <strain evidence="4">DSM 19110</strain>
    </source>
</reference>
<keyword evidence="2" id="KW-1134">Transmembrane beta strand</keyword>
<dbReference type="InterPro" id="IPR010131">
    <property type="entry name" value="MdtP/NodT-like"/>
</dbReference>
<comment type="similarity">
    <text evidence="1 2">Belongs to the outer membrane factor (OMF) (TC 1.B.17) family.</text>
</comment>
<comment type="subcellular location">
    <subcellularLocation>
        <location evidence="2">Cell membrane</location>
        <topology evidence="2">Lipid-anchor</topology>
    </subcellularLocation>
</comment>
<dbReference type="PANTHER" id="PTHR30203">
    <property type="entry name" value="OUTER MEMBRANE CATION EFFLUX PROTEIN"/>
    <property type="match status" value="1"/>
</dbReference>
<proteinExistence type="inferred from homology"/>
<evidence type="ECO:0000313" key="4">
    <source>
        <dbReference type="Proteomes" id="UP000183200"/>
    </source>
</evidence>
<gene>
    <name evidence="3" type="ORF">SAMN05421820_108227</name>
</gene>
<keyword evidence="2" id="KW-0472">Membrane</keyword>
<dbReference type="InterPro" id="IPR003423">
    <property type="entry name" value="OMP_efflux"/>
</dbReference>
<dbReference type="Gene3D" id="2.20.200.10">
    <property type="entry name" value="Outer membrane efflux proteins (OEP)"/>
    <property type="match status" value="1"/>
</dbReference>
<dbReference type="AlphaFoldDB" id="A0A1H0CUS8"/>
<sequence length="485" mass="53090">MGLMFIQEPSTITTELMRTYINRLAPIVILILLAGCKVSKDVVIPKASIPEQFRNAASADSTSIAGLTVKQFFTDQTLQNLLDTALLRNYDLQIALKNMESADLLFRQSKLGNLPQLNLNITANTNRPSDNSLNGLSAGQFLKTKHIEDYNANLGLSWEADIWGKIRSQKQAALATYLQTAEAKKAVQTRLIANVAQGYYRLLMMDEQMAVAKRNLALSDSTLRIIHMQFDAGQVTSLAIQQAQAQQLVAAQLIPELEQNISIQENALSILAGQLPKAIARTANLNKISFPEQLSAGFPSAMVSRRPDVKSAELSLNISNAQVGIAKAGLYPSLSITASGGLNAFKASNWFNIPASLFGTVAGGITQPIFQRKQLRTQYERAKIDREKTVIEFRQSVLNAVGEVSDELVKIEKLKQQYTIAQSRVGTLQQAVKNANLLFKNGMANYLEVITAQSNSLQSELELASIKTAQLNASVELYRSLGGGF</sequence>